<protein>
    <submittedName>
        <fullName evidence="5">Uncharacterized protein</fullName>
    </submittedName>
</protein>
<dbReference type="KEGG" id="asal:CFBP5507_16175"/>
<organism evidence="5 6">
    <name type="scientific">Agrobacterium salinitolerans</name>
    <dbReference type="NCBI Taxonomy" id="1183413"/>
    <lineage>
        <taxon>Bacteria</taxon>
        <taxon>Pseudomonadati</taxon>
        <taxon>Pseudomonadota</taxon>
        <taxon>Alphaproteobacteria</taxon>
        <taxon>Hyphomicrobiales</taxon>
        <taxon>Rhizobiaceae</taxon>
        <taxon>Rhizobium/Agrobacterium group</taxon>
        <taxon>Agrobacterium</taxon>
    </lineage>
</organism>
<evidence type="ECO:0000313" key="1">
    <source>
        <dbReference type="EMBL" id="UYZ08912.1"/>
    </source>
</evidence>
<dbReference type="KEGG" id="asal:CFBP5507_11470"/>
<accession>A0A4Z1QSZ3</accession>
<sequence>MARSTRVYTIKAVSDLLDEDMALLEEITYNSDNIDYGEMIHIDDGSKDGMTGFTDRGIECIEELLRDARSWKGGLRSFLVADHCDPETIERIMAKEQARTEAQNRKQA</sequence>
<keyword evidence="5" id="KW-0614">Plasmid</keyword>
<dbReference type="EMBL" id="CP109970">
    <property type="protein sequence ID" value="UYZ11136.1"/>
    <property type="molecule type" value="Genomic_DNA"/>
</dbReference>
<dbReference type="AlphaFoldDB" id="A0A4Z1QSZ3"/>
<dbReference type="EMBL" id="CP109968">
    <property type="protein sequence ID" value="UYZ08912.1"/>
    <property type="molecule type" value="Genomic_DNA"/>
</dbReference>
<proteinExistence type="predicted"/>
<dbReference type="KEGG" id="asal:CFBP5507_25655"/>
<dbReference type="KEGG" id="asal:CFBP5507_14845"/>
<name>A0A4Z1QSZ3_9HYPH</name>
<dbReference type="Proteomes" id="UP000298735">
    <property type="component" value="Chromosome Circular"/>
</dbReference>
<evidence type="ECO:0000313" key="5">
    <source>
        <dbReference type="EMBL" id="UYZ11136.1"/>
    </source>
</evidence>
<dbReference type="EMBL" id="CP109969">
    <property type="protein sequence ID" value="UYZ10749.1"/>
    <property type="molecule type" value="Genomic_DNA"/>
</dbReference>
<dbReference type="KEGG" id="asal:CFBP5507_18090"/>
<gene>
    <name evidence="1" type="ORF">CFBP5507_11470</name>
    <name evidence="2" type="ORF">CFBP5507_14845</name>
    <name evidence="3" type="ORF">CFBP5507_16175</name>
    <name evidence="4" type="ORF">CFBP5507_18090</name>
    <name evidence="5" type="ORF">CFBP5507_25655</name>
</gene>
<evidence type="ECO:0000313" key="2">
    <source>
        <dbReference type="EMBL" id="UYZ10734.1"/>
    </source>
</evidence>
<dbReference type="Proteomes" id="UP000298735">
    <property type="component" value="Chromosome Linear"/>
</dbReference>
<geneLocation type="plasmid" evidence="5 6">
    <name>pAtCFBP5507a</name>
</geneLocation>
<evidence type="ECO:0000313" key="6">
    <source>
        <dbReference type="Proteomes" id="UP000298735"/>
    </source>
</evidence>
<dbReference type="OrthoDB" id="8081994at2"/>
<dbReference type="Proteomes" id="UP000298735">
    <property type="component" value="Plasmid pAtCFBP5507a"/>
</dbReference>
<reference evidence="5" key="1">
    <citation type="submission" date="2022-10" db="EMBL/GenBank/DDBJ databases">
        <title>Complete genome sequence of Agrobacterium salinitolerans CFBP5507.</title>
        <authorList>
            <person name="Tchabashvili S."/>
            <person name="Yen H.-C."/>
            <person name="Haryono M."/>
            <person name="Lin Y.-C."/>
            <person name="Lai E.-M."/>
            <person name="Kuo C.-H."/>
        </authorList>
    </citation>
    <scope>NUCLEOTIDE SEQUENCE</scope>
    <source>
        <strain evidence="5">CFBP5507</strain>
        <plasmid evidence="5">pAtCFBP5507a</plasmid>
    </source>
</reference>
<evidence type="ECO:0000313" key="4">
    <source>
        <dbReference type="EMBL" id="UYZ10767.1"/>
    </source>
</evidence>
<dbReference type="EMBL" id="CP109969">
    <property type="protein sequence ID" value="UYZ10767.1"/>
    <property type="molecule type" value="Genomic_DNA"/>
</dbReference>
<evidence type="ECO:0000313" key="3">
    <source>
        <dbReference type="EMBL" id="UYZ10749.1"/>
    </source>
</evidence>
<dbReference type="EMBL" id="CP109969">
    <property type="protein sequence ID" value="UYZ10734.1"/>
    <property type="molecule type" value="Genomic_DNA"/>
</dbReference>